<dbReference type="Pfam" id="PF07714">
    <property type="entry name" value="PK_Tyr_Ser-Thr"/>
    <property type="match status" value="1"/>
</dbReference>
<dbReference type="PANTHER" id="PTHR47989">
    <property type="entry name" value="OS01G0750732 PROTEIN"/>
    <property type="match status" value="1"/>
</dbReference>
<dbReference type="PANTHER" id="PTHR47989:SF71">
    <property type="entry name" value="PROTEIN KINASE DOMAIN-CONTAINING PROTEIN"/>
    <property type="match status" value="1"/>
</dbReference>
<dbReference type="GO" id="GO:0005524">
    <property type="term" value="F:ATP binding"/>
    <property type="evidence" value="ECO:0007669"/>
    <property type="project" value="UniProtKB-KW"/>
</dbReference>
<dbReference type="CDD" id="cd14066">
    <property type="entry name" value="STKc_IRAK"/>
    <property type="match status" value="1"/>
</dbReference>
<dbReference type="EC" id="2.7.11.1" evidence="1"/>
<comment type="catalytic activity">
    <reaction evidence="7">
        <text>L-threonyl-[protein] + ATP = O-phospho-L-threonyl-[protein] + ADP + H(+)</text>
        <dbReference type="Rhea" id="RHEA:46608"/>
        <dbReference type="Rhea" id="RHEA-COMP:11060"/>
        <dbReference type="Rhea" id="RHEA-COMP:11605"/>
        <dbReference type="ChEBI" id="CHEBI:15378"/>
        <dbReference type="ChEBI" id="CHEBI:30013"/>
        <dbReference type="ChEBI" id="CHEBI:30616"/>
        <dbReference type="ChEBI" id="CHEBI:61977"/>
        <dbReference type="ChEBI" id="CHEBI:456216"/>
        <dbReference type="EC" id="2.7.11.1"/>
    </reaction>
</comment>
<evidence type="ECO:0000259" key="11">
    <source>
        <dbReference type="PROSITE" id="PS50011"/>
    </source>
</evidence>
<evidence type="ECO:0000256" key="4">
    <source>
        <dbReference type="ARBA" id="ARBA00022741"/>
    </source>
</evidence>
<feature type="chain" id="PRO_5042847469" description="non-specific serine/threonine protein kinase" evidence="10">
    <location>
        <begin position="20"/>
        <end position="505"/>
    </location>
</feature>
<proteinExistence type="predicted"/>
<dbReference type="GO" id="GO:0004674">
    <property type="term" value="F:protein serine/threonine kinase activity"/>
    <property type="evidence" value="ECO:0007669"/>
    <property type="project" value="UniProtKB-KW"/>
</dbReference>
<evidence type="ECO:0000256" key="7">
    <source>
        <dbReference type="ARBA" id="ARBA00047899"/>
    </source>
</evidence>
<feature type="signal peptide" evidence="10">
    <location>
        <begin position="1"/>
        <end position="19"/>
    </location>
</feature>
<evidence type="ECO:0000256" key="9">
    <source>
        <dbReference type="ARBA" id="ARBA00066160"/>
    </source>
</evidence>
<keyword evidence="3" id="KW-0808">Transferase</keyword>
<feature type="domain" description="Protein kinase" evidence="11">
    <location>
        <begin position="227"/>
        <end position="496"/>
    </location>
</feature>
<dbReference type="InterPro" id="IPR011009">
    <property type="entry name" value="Kinase-like_dom_sf"/>
</dbReference>
<dbReference type="InterPro" id="IPR008271">
    <property type="entry name" value="Ser/Thr_kinase_AS"/>
</dbReference>
<organism evidence="12 13">
    <name type="scientific">Trapa natans</name>
    <name type="common">Water chestnut</name>
    <dbReference type="NCBI Taxonomy" id="22666"/>
    <lineage>
        <taxon>Eukaryota</taxon>
        <taxon>Viridiplantae</taxon>
        <taxon>Streptophyta</taxon>
        <taxon>Embryophyta</taxon>
        <taxon>Tracheophyta</taxon>
        <taxon>Spermatophyta</taxon>
        <taxon>Magnoliopsida</taxon>
        <taxon>eudicotyledons</taxon>
        <taxon>Gunneridae</taxon>
        <taxon>Pentapetalae</taxon>
        <taxon>rosids</taxon>
        <taxon>malvids</taxon>
        <taxon>Myrtales</taxon>
        <taxon>Lythraceae</taxon>
        <taxon>Trapa</taxon>
    </lineage>
</organism>
<dbReference type="Gene3D" id="1.10.510.10">
    <property type="entry name" value="Transferase(Phosphotransferase) domain 1"/>
    <property type="match status" value="1"/>
</dbReference>
<dbReference type="SUPFAM" id="SSF56112">
    <property type="entry name" value="Protein kinase-like (PK-like)"/>
    <property type="match status" value="1"/>
</dbReference>
<evidence type="ECO:0000256" key="6">
    <source>
        <dbReference type="ARBA" id="ARBA00022840"/>
    </source>
</evidence>
<gene>
    <name evidence="12" type="ORF">SAY86_031706</name>
</gene>
<evidence type="ECO:0000256" key="2">
    <source>
        <dbReference type="ARBA" id="ARBA00022527"/>
    </source>
</evidence>
<dbReference type="InterPro" id="IPR000719">
    <property type="entry name" value="Prot_kinase_dom"/>
</dbReference>
<evidence type="ECO:0000256" key="5">
    <source>
        <dbReference type="ARBA" id="ARBA00022777"/>
    </source>
</evidence>
<evidence type="ECO:0000256" key="8">
    <source>
        <dbReference type="ARBA" id="ARBA00048679"/>
    </source>
</evidence>
<comment type="caution">
    <text evidence="12">The sequence shown here is derived from an EMBL/GenBank/DDBJ whole genome shotgun (WGS) entry which is preliminary data.</text>
</comment>
<evidence type="ECO:0000256" key="10">
    <source>
        <dbReference type="SAM" id="SignalP"/>
    </source>
</evidence>
<dbReference type="Gene3D" id="3.30.200.20">
    <property type="entry name" value="Phosphorylase Kinase, domain 1"/>
    <property type="match status" value="1"/>
</dbReference>
<sequence length="505" mass="56588">MHIALVILLSFLQLLSITAYGFVLDSKECGDDRIGLAIYAGQKLFFINGHLVDKSSFCGALESYFINQCSVEELPGHSSCGLDYSKVNLHLYQDTKLLGGEIGREPSDEGNIEEEGGRTTGNTEFEVRIGMAGFGIFAMCCIRLCPCFFRKKPGHTVLPKDGYAAESVSSEVNSSFEKIPRSPLRAIASPRHTPNSSRFIMSPIHGQSGRRAMNLNFIQVLQATQNFSSSMVIKKGELWTVYRGQLEDGQVVAIKRARRGHLKDHREVELLTKMDHQNLVKLFGFINKGDERLLVAEYVPNGTLRAHLDGRRGIILDFNQRLGIAIDVAHGLTYLHMYSEKQIIHRDVKSSNILLTDTMRAKVADFGFARVGAEDSGQSHVNTLVKGTIGYLDPEYMKTHQLTAKTDVFSFGILLLEILTGRNPVELERPSDERVTLKWAFNKLEEGNVFDLVDPRMEEVVDREILVRFAQLAILCAAPVRSDRPDMDTVGKQLWGIRAEYHKKP</sequence>
<dbReference type="AlphaFoldDB" id="A0AAN7LMA4"/>
<dbReference type="Proteomes" id="UP001346149">
    <property type="component" value="Unassembled WGS sequence"/>
</dbReference>
<evidence type="ECO:0000313" key="12">
    <source>
        <dbReference type="EMBL" id="KAK4791293.1"/>
    </source>
</evidence>
<accession>A0AAN7LMA4</accession>
<dbReference type="FunFam" id="1.10.510.10:FF:000300">
    <property type="entry name" value="Calmodulin-binding receptor-like cytoplasmic kinase 3"/>
    <property type="match status" value="1"/>
</dbReference>
<dbReference type="EMBL" id="JAXQNO010000009">
    <property type="protein sequence ID" value="KAK4791293.1"/>
    <property type="molecule type" value="Genomic_DNA"/>
</dbReference>
<evidence type="ECO:0000313" key="13">
    <source>
        <dbReference type="Proteomes" id="UP001346149"/>
    </source>
</evidence>
<evidence type="ECO:0000256" key="3">
    <source>
        <dbReference type="ARBA" id="ARBA00022679"/>
    </source>
</evidence>
<keyword evidence="13" id="KW-1185">Reference proteome</keyword>
<keyword evidence="2" id="KW-0723">Serine/threonine-protein kinase</keyword>
<comment type="subunit">
    <text evidence="9">Interacts with calmodulin (CaM) in a Ca(2+)-dependent manner.</text>
</comment>
<evidence type="ECO:0000256" key="1">
    <source>
        <dbReference type="ARBA" id="ARBA00012513"/>
    </source>
</evidence>
<keyword evidence="5" id="KW-0418">Kinase</keyword>
<reference evidence="12 13" key="1">
    <citation type="journal article" date="2023" name="Hortic Res">
        <title>Pangenome of water caltrop reveals structural variations and asymmetric subgenome divergence after allopolyploidization.</title>
        <authorList>
            <person name="Zhang X."/>
            <person name="Chen Y."/>
            <person name="Wang L."/>
            <person name="Yuan Y."/>
            <person name="Fang M."/>
            <person name="Shi L."/>
            <person name="Lu R."/>
            <person name="Comes H.P."/>
            <person name="Ma Y."/>
            <person name="Chen Y."/>
            <person name="Huang G."/>
            <person name="Zhou Y."/>
            <person name="Zheng Z."/>
            <person name="Qiu Y."/>
        </authorList>
    </citation>
    <scope>NUCLEOTIDE SEQUENCE [LARGE SCALE GENOMIC DNA]</scope>
    <source>
        <strain evidence="12">F231</strain>
    </source>
</reference>
<keyword evidence="10" id="KW-0732">Signal</keyword>
<dbReference type="InterPro" id="IPR001245">
    <property type="entry name" value="Ser-Thr/Tyr_kinase_cat_dom"/>
</dbReference>
<keyword evidence="6" id="KW-0067">ATP-binding</keyword>
<name>A0AAN7LMA4_TRANT</name>
<dbReference type="PROSITE" id="PS50011">
    <property type="entry name" value="PROTEIN_KINASE_DOM"/>
    <property type="match status" value="1"/>
</dbReference>
<comment type="catalytic activity">
    <reaction evidence="8">
        <text>L-seryl-[protein] + ATP = O-phospho-L-seryl-[protein] + ADP + H(+)</text>
        <dbReference type="Rhea" id="RHEA:17989"/>
        <dbReference type="Rhea" id="RHEA-COMP:9863"/>
        <dbReference type="Rhea" id="RHEA-COMP:11604"/>
        <dbReference type="ChEBI" id="CHEBI:15378"/>
        <dbReference type="ChEBI" id="CHEBI:29999"/>
        <dbReference type="ChEBI" id="CHEBI:30616"/>
        <dbReference type="ChEBI" id="CHEBI:83421"/>
        <dbReference type="ChEBI" id="CHEBI:456216"/>
        <dbReference type="EC" id="2.7.11.1"/>
    </reaction>
</comment>
<dbReference type="SMART" id="SM00220">
    <property type="entry name" value="S_TKc"/>
    <property type="match status" value="1"/>
</dbReference>
<keyword evidence="4" id="KW-0547">Nucleotide-binding</keyword>
<protein>
    <recommendedName>
        <fullName evidence="1">non-specific serine/threonine protein kinase</fullName>
        <ecNumber evidence="1">2.7.11.1</ecNumber>
    </recommendedName>
</protein>
<dbReference type="PROSITE" id="PS00108">
    <property type="entry name" value="PROTEIN_KINASE_ST"/>
    <property type="match status" value="1"/>
</dbReference>